<dbReference type="Proteomes" id="UP000095767">
    <property type="component" value="Unassembled WGS sequence"/>
</dbReference>
<organism evidence="1 2">
    <name type="scientific">Dichanthelium oligosanthes</name>
    <dbReference type="NCBI Taxonomy" id="888268"/>
    <lineage>
        <taxon>Eukaryota</taxon>
        <taxon>Viridiplantae</taxon>
        <taxon>Streptophyta</taxon>
        <taxon>Embryophyta</taxon>
        <taxon>Tracheophyta</taxon>
        <taxon>Spermatophyta</taxon>
        <taxon>Magnoliopsida</taxon>
        <taxon>Liliopsida</taxon>
        <taxon>Poales</taxon>
        <taxon>Poaceae</taxon>
        <taxon>PACMAD clade</taxon>
        <taxon>Panicoideae</taxon>
        <taxon>Panicodae</taxon>
        <taxon>Paniceae</taxon>
        <taxon>Dichantheliinae</taxon>
        <taxon>Dichanthelium</taxon>
    </lineage>
</organism>
<gene>
    <name evidence="1" type="ORF">BAE44_0019301</name>
</gene>
<evidence type="ECO:0000313" key="2">
    <source>
        <dbReference type="Proteomes" id="UP000095767"/>
    </source>
</evidence>
<comment type="caution">
    <text evidence="1">The sequence shown here is derived from an EMBL/GenBank/DDBJ whole genome shotgun (WGS) entry which is preliminary data.</text>
</comment>
<proteinExistence type="predicted"/>
<name>A0A1E5V3I5_9POAL</name>
<dbReference type="EMBL" id="LWDX02052849">
    <property type="protein sequence ID" value="OEL19681.1"/>
    <property type="molecule type" value="Genomic_DNA"/>
</dbReference>
<dbReference type="AlphaFoldDB" id="A0A1E5V3I5"/>
<evidence type="ECO:0000313" key="1">
    <source>
        <dbReference type="EMBL" id="OEL19681.1"/>
    </source>
</evidence>
<protein>
    <submittedName>
        <fullName evidence="1">Uncharacterized protein</fullName>
    </submittedName>
</protein>
<accession>A0A1E5V3I5</accession>
<sequence>LGANLQTRRWPQVRRRRWTSRRMSGNASRSRASILTSFQVSSDDWHSSQATNAAIQFSLLYQYMFV</sequence>
<reference evidence="1 2" key="1">
    <citation type="submission" date="2016-09" db="EMBL/GenBank/DDBJ databases">
        <title>The draft genome of Dichanthelium oligosanthes: A C3 panicoid grass species.</title>
        <authorList>
            <person name="Studer A.J."/>
            <person name="Schnable J.C."/>
            <person name="Brutnell T.P."/>
        </authorList>
    </citation>
    <scope>NUCLEOTIDE SEQUENCE [LARGE SCALE GENOMIC DNA]</scope>
    <source>
        <strain evidence="2">cv. Kellogg 1175</strain>
        <tissue evidence="1">Leaf</tissue>
    </source>
</reference>
<feature type="non-terminal residue" evidence="1">
    <location>
        <position position="1"/>
    </location>
</feature>
<keyword evidence="2" id="KW-1185">Reference proteome</keyword>